<dbReference type="InterPro" id="IPR004167">
    <property type="entry name" value="PSBD"/>
</dbReference>
<comment type="caution">
    <text evidence="4">The sequence shown here is derived from an EMBL/GenBank/DDBJ whole genome shotgun (WGS) entry which is preliminary data.</text>
</comment>
<accession>A0ABQ6MU74</accession>
<name>A0ABQ6MU74_9STRA</name>
<dbReference type="Gene3D" id="3.30.559.10">
    <property type="entry name" value="Chloramphenicol acetyltransferase-like domain"/>
    <property type="match status" value="1"/>
</dbReference>
<reference evidence="4 5" key="1">
    <citation type="journal article" date="2023" name="Commun. Biol.">
        <title>Genome analysis of Parmales, the sister group of diatoms, reveals the evolutionary specialization of diatoms from phago-mixotrophs to photoautotrophs.</title>
        <authorList>
            <person name="Ban H."/>
            <person name="Sato S."/>
            <person name="Yoshikawa S."/>
            <person name="Yamada K."/>
            <person name="Nakamura Y."/>
            <person name="Ichinomiya M."/>
            <person name="Sato N."/>
            <person name="Blanc-Mathieu R."/>
            <person name="Endo H."/>
            <person name="Kuwata A."/>
            <person name="Ogata H."/>
        </authorList>
    </citation>
    <scope>NUCLEOTIDE SEQUENCE [LARGE SCALE GENOMIC DNA]</scope>
</reference>
<dbReference type="Gene3D" id="4.10.320.10">
    <property type="entry name" value="E3-binding domain"/>
    <property type="match status" value="1"/>
</dbReference>
<dbReference type="SUPFAM" id="SSF52777">
    <property type="entry name" value="CoA-dependent acyltransferases"/>
    <property type="match status" value="1"/>
</dbReference>
<feature type="domain" description="Peripheral subunit-binding (PSBD)" evidence="3">
    <location>
        <begin position="1"/>
        <end position="30"/>
    </location>
</feature>
<feature type="compositionally biased region" description="Low complexity" evidence="2">
    <location>
        <begin position="31"/>
        <end position="41"/>
    </location>
</feature>
<evidence type="ECO:0000259" key="3">
    <source>
        <dbReference type="PROSITE" id="PS51826"/>
    </source>
</evidence>
<evidence type="ECO:0000313" key="4">
    <source>
        <dbReference type="EMBL" id="GMI33436.1"/>
    </source>
</evidence>
<feature type="region of interest" description="Disordered" evidence="2">
    <location>
        <begin position="1"/>
        <end position="51"/>
    </location>
</feature>
<dbReference type="InterPro" id="IPR045257">
    <property type="entry name" value="E2/Pdx1"/>
</dbReference>
<evidence type="ECO:0000256" key="2">
    <source>
        <dbReference type="SAM" id="MobiDB-lite"/>
    </source>
</evidence>
<dbReference type="InterPro" id="IPR023213">
    <property type="entry name" value="CAT-like_dom_sf"/>
</dbReference>
<feature type="compositionally biased region" description="Pro residues" evidence="2">
    <location>
        <begin position="42"/>
        <end position="51"/>
    </location>
</feature>
<dbReference type="PANTHER" id="PTHR23151:SF90">
    <property type="entry name" value="DIHYDROLIPOYLLYSINE-RESIDUE ACETYLTRANSFERASE COMPONENT OF PYRUVATE DEHYDROGENASE COMPLEX, MITOCHONDRIAL-RELATED"/>
    <property type="match status" value="1"/>
</dbReference>
<protein>
    <recommendedName>
        <fullName evidence="3">Peripheral subunit-binding (PSBD) domain-containing protein</fullName>
    </recommendedName>
</protein>
<comment type="similarity">
    <text evidence="1">Belongs to the 2-oxoacid dehydrogenase family.</text>
</comment>
<dbReference type="PANTHER" id="PTHR23151">
    <property type="entry name" value="DIHYDROLIPOAMIDE ACETYL/SUCCINYL-TRANSFERASE-RELATED"/>
    <property type="match status" value="1"/>
</dbReference>
<gene>
    <name evidence="4" type="ORF">TeGR_g5348</name>
</gene>
<dbReference type="Pfam" id="PF02817">
    <property type="entry name" value="E3_binding"/>
    <property type="match status" value="1"/>
</dbReference>
<sequence length="275" mass="28685">LSAELGRQLSEVSGTGPNGRITAGDVRAHEAGAAPAAAAPSAAPPAAPAPAAPAEGFLDLQALAVASKRAVPHYYLSVDVDVTGAMEVRGRLNEGRGEGEEFSLYDFVVKASALSMRDTPELNSSWNVEGGAPVVRAYEDVDVNIVTGQGPGSAVTCLRQVNKLGLASIAELMASSPPSEDVGTFSIVNLGQYGTKSVAPVILQPQAGMLGVGAAGTRVVPNPKWEKGNGEEMYMYREYMTVTLSCDHRVVDGAVGAKWLQSFKAMLENPETMLL</sequence>
<feature type="non-terminal residue" evidence="4">
    <location>
        <position position="1"/>
    </location>
</feature>
<dbReference type="Pfam" id="PF00198">
    <property type="entry name" value="2-oxoacid_dh"/>
    <property type="match status" value="1"/>
</dbReference>
<dbReference type="PROSITE" id="PS51826">
    <property type="entry name" value="PSBD"/>
    <property type="match status" value="1"/>
</dbReference>
<evidence type="ECO:0000256" key="1">
    <source>
        <dbReference type="ARBA" id="ARBA00007317"/>
    </source>
</evidence>
<dbReference type="SUPFAM" id="SSF47005">
    <property type="entry name" value="Peripheral subunit-binding domain of 2-oxo acid dehydrogenase complex"/>
    <property type="match status" value="1"/>
</dbReference>
<dbReference type="Proteomes" id="UP001165060">
    <property type="component" value="Unassembled WGS sequence"/>
</dbReference>
<dbReference type="EMBL" id="BRYB01000586">
    <property type="protein sequence ID" value="GMI33436.1"/>
    <property type="molecule type" value="Genomic_DNA"/>
</dbReference>
<proteinExistence type="inferred from homology"/>
<dbReference type="InterPro" id="IPR036625">
    <property type="entry name" value="E3-bd_dom_sf"/>
</dbReference>
<dbReference type="InterPro" id="IPR001078">
    <property type="entry name" value="2-oxoacid_DH_actylTfrase"/>
</dbReference>
<evidence type="ECO:0000313" key="5">
    <source>
        <dbReference type="Proteomes" id="UP001165060"/>
    </source>
</evidence>
<keyword evidence="5" id="KW-1185">Reference proteome</keyword>
<organism evidence="4 5">
    <name type="scientific">Tetraparma gracilis</name>
    <dbReference type="NCBI Taxonomy" id="2962635"/>
    <lineage>
        <taxon>Eukaryota</taxon>
        <taxon>Sar</taxon>
        <taxon>Stramenopiles</taxon>
        <taxon>Ochrophyta</taxon>
        <taxon>Bolidophyceae</taxon>
        <taxon>Parmales</taxon>
        <taxon>Triparmaceae</taxon>
        <taxon>Tetraparma</taxon>
    </lineage>
</organism>